<dbReference type="Pfam" id="PF14388">
    <property type="entry name" value="DUF4419"/>
    <property type="match status" value="1"/>
</dbReference>
<evidence type="ECO:0000313" key="1">
    <source>
        <dbReference type="EMBL" id="THU79766.1"/>
    </source>
</evidence>
<accession>A0A4S8KV23</accession>
<dbReference type="PANTHER" id="PTHR31252:SF11">
    <property type="entry name" value="DUF4419 DOMAIN-CONTAINING PROTEIN"/>
    <property type="match status" value="1"/>
</dbReference>
<evidence type="ECO:0000313" key="2">
    <source>
        <dbReference type="Proteomes" id="UP000297245"/>
    </source>
</evidence>
<dbReference type="OrthoDB" id="3051285at2759"/>
<dbReference type="PANTHER" id="PTHR31252">
    <property type="entry name" value="DUF4419 DOMAIN-CONTAINING PROTEIN"/>
    <property type="match status" value="1"/>
</dbReference>
<protein>
    <submittedName>
        <fullName evidence="1">Uncharacterized protein</fullName>
    </submittedName>
</protein>
<dbReference type="AlphaFoldDB" id="A0A4S8KV23"/>
<gene>
    <name evidence="1" type="ORF">K435DRAFT_875095</name>
</gene>
<sequence>MGSGPTYLSGWITAFCAWNEDGQWIGNKPGKELSENEYAMELSLDGTRYHWLDSSKIPAGYASVDVKLDDNGEIFNTIMVSGLVGMRVFSSNDNKLSENGSRDAVKPLPGWWIFTKRDGHLHGRGNEEEQKTMEGLRVRL</sequence>
<organism evidence="1 2">
    <name type="scientific">Dendrothele bispora (strain CBS 962.96)</name>
    <dbReference type="NCBI Taxonomy" id="1314807"/>
    <lineage>
        <taxon>Eukaryota</taxon>
        <taxon>Fungi</taxon>
        <taxon>Dikarya</taxon>
        <taxon>Basidiomycota</taxon>
        <taxon>Agaricomycotina</taxon>
        <taxon>Agaricomycetes</taxon>
        <taxon>Agaricomycetidae</taxon>
        <taxon>Agaricales</taxon>
        <taxon>Agaricales incertae sedis</taxon>
        <taxon>Dendrothele</taxon>
    </lineage>
</organism>
<reference evidence="1 2" key="1">
    <citation type="journal article" date="2019" name="Nat. Ecol. Evol.">
        <title>Megaphylogeny resolves global patterns of mushroom evolution.</title>
        <authorList>
            <person name="Varga T."/>
            <person name="Krizsan K."/>
            <person name="Foldi C."/>
            <person name="Dima B."/>
            <person name="Sanchez-Garcia M."/>
            <person name="Sanchez-Ramirez S."/>
            <person name="Szollosi G.J."/>
            <person name="Szarkandi J.G."/>
            <person name="Papp V."/>
            <person name="Albert L."/>
            <person name="Andreopoulos W."/>
            <person name="Angelini C."/>
            <person name="Antonin V."/>
            <person name="Barry K.W."/>
            <person name="Bougher N.L."/>
            <person name="Buchanan P."/>
            <person name="Buyck B."/>
            <person name="Bense V."/>
            <person name="Catcheside P."/>
            <person name="Chovatia M."/>
            <person name="Cooper J."/>
            <person name="Damon W."/>
            <person name="Desjardin D."/>
            <person name="Finy P."/>
            <person name="Geml J."/>
            <person name="Haridas S."/>
            <person name="Hughes K."/>
            <person name="Justo A."/>
            <person name="Karasinski D."/>
            <person name="Kautmanova I."/>
            <person name="Kiss B."/>
            <person name="Kocsube S."/>
            <person name="Kotiranta H."/>
            <person name="LaButti K.M."/>
            <person name="Lechner B.E."/>
            <person name="Liimatainen K."/>
            <person name="Lipzen A."/>
            <person name="Lukacs Z."/>
            <person name="Mihaltcheva S."/>
            <person name="Morgado L.N."/>
            <person name="Niskanen T."/>
            <person name="Noordeloos M.E."/>
            <person name="Ohm R.A."/>
            <person name="Ortiz-Santana B."/>
            <person name="Ovrebo C."/>
            <person name="Racz N."/>
            <person name="Riley R."/>
            <person name="Savchenko A."/>
            <person name="Shiryaev A."/>
            <person name="Soop K."/>
            <person name="Spirin V."/>
            <person name="Szebenyi C."/>
            <person name="Tomsovsky M."/>
            <person name="Tulloss R.E."/>
            <person name="Uehling J."/>
            <person name="Grigoriev I.V."/>
            <person name="Vagvolgyi C."/>
            <person name="Papp T."/>
            <person name="Martin F.M."/>
            <person name="Miettinen O."/>
            <person name="Hibbett D.S."/>
            <person name="Nagy L.G."/>
        </authorList>
    </citation>
    <scope>NUCLEOTIDE SEQUENCE [LARGE SCALE GENOMIC DNA]</scope>
    <source>
        <strain evidence="1 2">CBS 962.96</strain>
    </source>
</reference>
<dbReference type="EMBL" id="ML179979">
    <property type="protein sequence ID" value="THU79766.1"/>
    <property type="molecule type" value="Genomic_DNA"/>
</dbReference>
<dbReference type="InterPro" id="IPR025533">
    <property type="entry name" value="DUF4419"/>
</dbReference>
<keyword evidence="2" id="KW-1185">Reference proteome</keyword>
<proteinExistence type="predicted"/>
<dbReference type="Proteomes" id="UP000297245">
    <property type="component" value="Unassembled WGS sequence"/>
</dbReference>
<name>A0A4S8KV23_DENBC</name>